<reference evidence="1 2" key="1">
    <citation type="submission" date="2013-07" db="EMBL/GenBank/DDBJ databases">
        <authorList>
            <person name="Stoco P.H."/>
            <person name="Wagner G."/>
            <person name="Gerber A."/>
            <person name="Zaha A."/>
            <person name="Thompson C."/>
            <person name="Bartholomeu D.C."/>
            <person name="Luckemeyer D.D."/>
            <person name="Bahia D."/>
            <person name="Loreto E."/>
            <person name="Prestes E.B."/>
            <person name="Lima F.M."/>
            <person name="Rodrigues-Luiz G."/>
            <person name="Vallejo G.A."/>
            <person name="Filho J.F."/>
            <person name="Monteiro K.M."/>
            <person name="Tyler K.M."/>
            <person name="de Almeida L.G."/>
            <person name="Ortiz M.F."/>
            <person name="Siervo M.A."/>
            <person name="de Moraes M.H."/>
            <person name="Cunha O.L."/>
            <person name="Mendonca-Neto R."/>
            <person name="Silva R."/>
            <person name="Teixeira S.M."/>
            <person name="Murta S.M."/>
            <person name="Sincero T.C."/>
            <person name="Mendes T.A."/>
            <person name="Urmenyi T.P."/>
            <person name="Silva V.G."/>
            <person name="da Rocha W.D."/>
            <person name="Andersson B."/>
            <person name="Romanha A.J."/>
            <person name="Steindel M."/>
            <person name="de Vasconcelos A.T."/>
            <person name="Grisard E.C."/>
        </authorList>
    </citation>
    <scope>NUCLEOTIDE SEQUENCE [LARGE SCALE GENOMIC DNA]</scope>
    <source>
        <strain evidence="1 2">SC58</strain>
    </source>
</reference>
<sequence length="245" mass="26841">MAAFVVQRFRECQNLLESIVANLSAVSNLTSQRIVVEEAARRIYCPSPSYGASDNALRCCTDPLGILLAFPESTVELIVAQHTEDVGTLLRSLSNSQQAWCSKLQQAKEASLPRKPQQQQQEALMMTSASAAGFHIEDKEGHKNISYSSQMMLGMHALLAVLAEMHGWLQELILALRADLVNPPHAVQLSRCLSGSSLHTGSGRCSIEILSLETALEQLPSSVMKEWEACKARHMLDEAQILLAS</sequence>
<evidence type="ECO:0000313" key="2">
    <source>
        <dbReference type="Proteomes" id="UP000031737"/>
    </source>
</evidence>
<dbReference type="Proteomes" id="UP000031737">
    <property type="component" value="Unassembled WGS sequence"/>
</dbReference>
<dbReference type="OrthoDB" id="261287at2759"/>
<protein>
    <submittedName>
        <fullName evidence="1">Uncharacterized protein</fullName>
    </submittedName>
</protein>
<gene>
    <name evidence="1" type="ORF">TRSC58_00076</name>
</gene>
<organism evidence="1 2">
    <name type="scientific">Trypanosoma rangeli SC58</name>
    <dbReference type="NCBI Taxonomy" id="429131"/>
    <lineage>
        <taxon>Eukaryota</taxon>
        <taxon>Discoba</taxon>
        <taxon>Euglenozoa</taxon>
        <taxon>Kinetoplastea</taxon>
        <taxon>Metakinetoplastina</taxon>
        <taxon>Trypanosomatida</taxon>
        <taxon>Trypanosomatidae</taxon>
        <taxon>Trypanosoma</taxon>
        <taxon>Herpetosoma</taxon>
    </lineage>
</organism>
<dbReference type="VEuPathDB" id="TriTrypDB:TRSC58_00076"/>
<comment type="caution">
    <text evidence="1">The sequence shown here is derived from an EMBL/GenBank/DDBJ whole genome shotgun (WGS) entry which is preliminary data.</text>
</comment>
<evidence type="ECO:0000313" key="1">
    <source>
        <dbReference type="EMBL" id="ESL12161.1"/>
    </source>
</evidence>
<dbReference type="EMBL" id="AUPL01000076">
    <property type="protein sequence ID" value="ESL12161.1"/>
    <property type="molecule type" value="Genomic_DNA"/>
</dbReference>
<accession>A0A061JDD2</accession>
<keyword evidence="2" id="KW-1185">Reference proteome</keyword>
<proteinExistence type="predicted"/>
<dbReference type="AlphaFoldDB" id="A0A061JDD2"/>
<name>A0A061JDD2_TRYRA</name>